<dbReference type="EMBL" id="BRXX01000168">
    <property type="protein sequence ID" value="GMH95483.1"/>
    <property type="molecule type" value="Genomic_DNA"/>
</dbReference>
<evidence type="ECO:0000313" key="3">
    <source>
        <dbReference type="Proteomes" id="UP001165160"/>
    </source>
</evidence>
<accession>A0A9W7BZE2</accession>
<feature type="compositionally biased region" description="Basic and acidic residues" evidence="1">
    <location>
        <begin position="209"/>
        <end position="220"/>
    </location>
</feature>
<feature type="region of interest" description="Disordered" evidence="1">
    <location>
        <begin position="114"/>
        <end position="137"/>
    </location>
</feature>
<dbReference type="AlphaFoldDB" id="A0A9W7BZE2"/>
<dbReference type="Proteomes" id="UP001165160">
    <property type="component" value="Unassembled WGS sequence"/>
</dbReference>
<evidence type="ECO:0000313" key="2">
    <source>
        <dbReference type="EMBL" id="GMH95483.1"/>
    </source>
</evidence>
<feature type="compositionally biased region" description="Polar residues" evidence="1">
    <location>
        <begin position="183"/>
        <end position="197"/>
    </location>
</feature>
<proteinExistence type="predicted"/>
<feature type="compositionally biased region" description="Basic and acidic residues" evidence="1">
    <location>
        <begin position="114"/>
        <end position="127"/>
    </location>
</feature>
<sequence>MDTVPPPPSSDAHVSKRDLQMQLNALQKDVADLTKALDQSTPTDDDTIAKAIVEGVGGKSFGEIINQDHVGSNGDGFDFSIDIPEGASTLLSQLARTQRALKDTKLERDKLARELQEERSRTTERRGSISPVPGASTTEALAKMRQLYESLEKDHQLMSLTLENSEKIRVQQKELILLLQDGGTASSSRGRRLSQSPAPRARKSSPRVSPDRRERARRVTPEITSDYLITEVGSNSKSPSPSPSPSPPTISVKAVRKDNGKKENHLGGTNGRVRRGSKAFDEPVKSTRTKKTTGKTKVSSNGQRSFR</sequence>
<gene>
    <name evidence="2" type="ORF">TrVE_jg9153</name>
</gene>
<feature type="region of interest" description="Disordered" evidence="1">
    <location>
        <begin position="181"/>
        <end position="307"/>
    </location>
</feature>
<evidence type="ECO:0000256" key="1">
    <source>
        <dbReference type="SAM" id="MobiDB-lite"/>
    </source>
</evidence>
<comment type="caution">
    <text evidence="2">The sequence shown here is derived from an EMBL/GenBank/DDBJ whole genome shotgun (WGS) entry which is preliminary data.</text>
</comment>
<protein>
    <submittedName>
        <fullName evidence="2">Uncharacterized protein</fullName>
    </submittedName>
</protein>
<feature type="compositionally biased region" description="Polar residues" evidence="1">
    <location>
        <begin position="298"/>
        <end position="307"/>
    </location>
</feature>
<keyword evidence="3" id="KW-1185">Reference proteome</keyword>
<name>A0A9W7BZE2_9STRA</name>
<feature type="compositionally biased region" description="Basic and acidic residues" evidence="1">
    <location>
        <begin position="255"/>
        <end position="265"/>
    </location>
</feature>
<organism evidence="2 3">
    <name type="scientific">Triparma verrucosa</name>
    <dbReference type="NCBI Taxonomy" id="1606542"/>
    <lineage>
        <taxon>Eukaryota</taxon>
        <taxon>Sar</taxon>
        <taxon>Stramenopiles</taxon>
        <taxon>Ochrophyta</taxon>
        <taxon>Bolidophyceae</taxon>
        <taxon>Parmales</taxon>
        <taxon>Triparmaceae</taxon>
        <taxon>Triparma</taxon>
    </lineage>
</organism>
<reference evidence="3" key="1">
    <citation type="journal article" date="2023" name="Commun. Biol.">
        <title>Genome analysis of Parmales, the sister group of diatoms, reveals the evolutionary specialization of diatoms from phago-mixotrophs to photoautotrophs.</title>
        <authorList>
            <person name="Ban H."/>
            <person name="Sato S."/>
            <person name="Yoshikawa S."/>
            <person name="Yamada K."/>
            <person name="Nakamura Y."/>
            <person name="Ichinomiya M."/>
            <person name="Sato N."/>
            <person name="Blanc-Mathieu R."/>
            <person name="Endo H."/>
            <person name="Kuwata A."/>
            <person name="Ogata H."/>
        </authorList>
    </citation>
    <scope>NUCLEOTIDE SEQUENCE [LARGE SCALE GENOMIC DNA]</scope>
    <source>
        <strain evidence="3">NIES 3699</strain>
    </source>
</reference>